<keyword evidence="4" id="KW-1185">Reference proteome</keyword>
<evidence type="ECO:0000313" key="3">
    <source>
        <dbReference type="EMBL" id="OWZ82762.1"/>
    </source>
</evidence>
<feature type="transmembrane region" description="Helical" evidence="1">
    <location>
        <begin position="81"/>
        <end position="100"/>
    </location>
</feature>
<feature type="transmembrane region" description="Helical" evidence="1">
    <location>
        <begin position="51"/>
        <end position="69"/>
    </location>
</feature>
<dbReference type="PANTHER" id="PTHR30590">
    <property type="entry name" value="INNER MEMBRANE PROTEIN"/>
    <property type="match status" value="1"/>
</dbReference>
<feature type="transmembrane region" description="Helical" evidence="1">
    <location>
        <begin position="6"/>
        <end position="30"/>
    </location>
</feature>
<evidence type="ECO:0000256" key="1">
    <source>
        <dbReference type="SAM" id="Phobius"/>
    </source>
</evidence>
<reference evidence="3 4" key="1">
    <citation type="submission" date="2017-06" db="EMBL/GenBank/DDBJ databases">
        <title>Draft Genome Sequence of Natranaerobius trueperi halophilic, alkalithermophilic bacteria from soda lakes.</title>
        <authorList>
            <person name="Zhao B."/>
        </authorList>
    </citation>
    <scope>NUCLEOTIDE SEQUENCE [LARGE SCALE GENOMIC DNA]</scope>
    <source>
        <strain evidence="3 4">DSM 18760</strain>
    </source>
</reference>
<comment type="caution">
    <text evidence="3">The sequence shown here is derived from an EMBL/GenBank/DDBJ whole genome shotgun (WGS) entry which is preliminary data.</text>
</comment>
<accession>A0A226BVH5</accession>
<name>A0A226BVH5_9FIRM</name>
<organism evidence="3 4">
    <name type="scientific">Natranaerobius trueperi</name>
    <dbReference type="NCBI Taxonomy" id="759412"/>
    <lineage>
        <taxon>Bacteria</taxon>
        <taxon>Bacillati</taxon>
        <taxon>Bacillota</taxon>
        <taxon>Clostridia</taxon>
        <taxon>Natranaerobiales</taxon>
        <taxon>Natranaerobiaceae</taxon>
        <taxon>Natranaerobius</taxon>
    </lineage>
</organism>
<feature type="domain" description="DUF418" evidence="2">
    <location>
        <begin position="9"/>
        <end position="117"/>
    </location>
</feature>
<dbReference type="InterPro" id="IPR007349">
    <property type="entry name" value="DUF418"/>
</dbReference>
<dbReference type="Pfam" id="PF04235">
    <property type="entry name" value="DUF418"/>
    <property type="match status" value="1"/>
</dbReference>
<dbReference type="AlphaFoldDB" id="A0A226BVH5"/>
<protein>
    <recommendedName>
        <fullName evidence="2">DUF418 domain-containing protein</fullName>
    </recommendedName>
</protein>
<dbReference type="OrthoDB" id="9807744at2"/>
<keyword evidence="1" id="KW-0812">Transmembrane</keyword>
<keyword evidence="1" id="KW-1133">Transmembrane helix</keyword>
<dbReference type="Proteomes" id="UP000214588">
    <property type="component" value="Unassembled WGS sequence"/>
</dbReference>
<evidence type="ECO:0000313" key="4">
    <source>
        <dbReference type="Proteomes" id="UP000214588"/>
    </source>
</evidence>
<gene>
    <name evidence="3" type="ORF">CDO51_12325</name>
</gene>
<dbReference type="EMBL" id="NIQC01000043">
    <property type="protein sequence ID" value="OWZ82762.1"/>
    <property type="molecule type" value="Genomic_DNA"/>
</dbReference>
<sequence length="122" mass="14520">MFISCIIEAIFSELSSIFLSVFYIVSFLILHTKGYFKRLFNYFSYVGRMALTNYLIQCIVCAFVFYGYGLGYLDNMTITTGTIFTFIFFIIQMIVSKIWLSNFHYGPFEKFWRYLTYQGNLY</sequence>
<dbReference type="InterPro" id="IPR052529">
    <property type="entry name" value="Bact_Transport_Assoc"/>
</dbReference>
<proteinExistence type="predicted"/>
<dbReference type="PANTHER" id="PTHR30590:SF3">
    <property type="entry name" value="HYPOTHETICAL MEMBRANE SPANNING PROTEIN"/>
    <property type="match status" value="1"/>
</dbReference>
<evidence type="ECO:0000259" key="2">
    <source>
        <dbReference type="Pfam" id="PF04235"/>
    </source>
</evidence>
<keyword evidence="1" id="KW-0472">Membrane</keyword>